<name>A0A5C6LKE2_9BACT</name>
<sequence>MKIKLSNVVLVVASLLGIAAVTAKERREDFYYEKDDSGEWFIRAHGGAPYDPTCCISGGNSACFYIIPIEFSWARVDEIDPAYVTPVGTNQTDSCR</sequence>
<dbReference type="EMBL" id="VOHS01000067">
    <property type="protein sequence ID" value="TWV92570.1"/>
    <property type="molecule type" value="Genomic_DNA"/>
</dbReference>
<reference evidence="2 3" key="1">
    <citation type="submission" date="2019-08" db="EMBL/GenBank/DDBJ databases">
        <title>Whole genome sequencing of chitin degrading bacteria Chitinophaga pinensis YS16.</title>
        <authorList>
            <person name="Singh R.P."/>
            <person name="Manchanda G."/>
            <person name="Maurya I.K."/>
            <person name="Joshi N.K."/>
            <person name="Srivastava A.K."/>
        </authorList>
    </citation>
    <scope>NUCLEOTIDE SEQUENCE [LARGE SCALE GENOMIC DNA]</scope>
    <source>
        <strain evidence="2 3">YS-16</strain>
    </source>
</reference>
<dbReference type="AlphaFoldDB" id="A0A5C6LKE2"/>
<dbReference type="Proteomes" id="UP000318815">
    <property type="component" value="Unassembled WGS sequence"/>
</dbReference>
<keyword evidence="1" id="KW-0732">Signal</keyword>
<evidence type="ECO:0000313" key="2">
    <source>
        <dbReference type="EMBL" id="TWV92570.1"/>
    </source>
</evidence>
<protein>
    <submittedName>
        <fullName evidence="2">Uncharacterized protein</fullName>
    </submittedName>
</protein>
<feature type="chain" id="PRO_5023025760" evidence="1">
    <location>
        <begin position="24"/>
        <end position="96"/>
    </location>
</feature>
<evidence type="ECO:0000256" key="1">
    <source>
        <dbReference type="SAM" id="SignalP"/>
    </source>
</evidence>
<evidence type="ECO:0000313" key="3">
    <source>
        <dbReference type="Proteomes" id="UP000318815"/>
    </source>
</evidence>
<comment type="caution">
    <text evidence="2">The sequence shown here is derived from an EMBL/GenBank/DDBJ whole genome shotgun (WGS) entry which is preliminary data.</text>
</comment>
<feature type="signal peptide" evidence="1">
    <location>
        <begin position="1"/>
        <end position="23"/>
    </location>
</feature>
<dbReference type="OrthoDB" id="672765at2"/>
<proteinExistence type="predicted"/>
<gene>
    <name evidence="2" type="ORF">FEF09_28290</name>
</gene>
<accession>A0A5C6LKE2</accession>
<keyword evidence="3" id="KW-1185">Reference proteome</keyword>
<dbReference type="RefSeq" id="WP_146308197.1">
    <property type="nucleotide sequence ID" value="NZ_VOHS01000067.1"/>
</dbReference>
<organism evidence="2 3">
    <name type="scientific">Chitinophaga pinensis</name>
    <dbReference type="NCBI Taxonomy" id="79329"/>
    <lineage>
        <taxon>Bacteria</taxon>
        <taxon>Pseudomonadati</taxon>
        <taxon>Bacteroidota</taxon>
        <taxon>Chitinophagia</taxon>
        <taxon>Chitinophagales</taxon>
        <taxon>Chitinophagaceae</taxon>
        <taxon>Chitinophaga</taxon>
    </lineage>
</organism>